<dbReference type="PANTHER" id="PTHR32502">
    <property type="entry name" value="N-ACETYLGALACTOSAMINE PERMEASE II COMPONENT-RELATED"/>
    <property type="match status" value="1"/>
</dbReference>
<keyword evidence="5" id="KW-0598">Phosphotransferase system</keyword>
<evidence type="ECO:0000256" key="1">
    <source>
        <dbReference type="ARBA" id="ARBA00004651"/>
    </source>
</evidence>
<accession>A0ABY9SWI8</accession>
<dbReference type="InterPro" id="IPR050303">
    <property type="entry name" value="GatZ_KbaZ_carbometab"/>
</dbReference>
<feature type="transmembrane region" description="Helical" evidence="9">
    <location>
        <begin position="81"/>
        <end position="104"/>
    </location>
</feature>
<dbReference type="Proteomes" id="UP001256827">
    <property type="component" value="Chromosome"/>
</dbReference>
<evidence type="ECO:0000256" key="5">
    <source>
        <dbReference type="ARBA" id="ARBA00022683"/>
    </source>
</evidence>
<feature type="transmembrane region" description="Helical" evidence="9">
    <location>
        <begin position="206"/>
        <end position="235"/>
    </location>
</feature>
<evidence type="ECO:0000313" key="10">
    <source>
        <dbReference type="EMBL" id="WNC12101.1"/>
    </source>
</evidence>
<keyword evidence="11" id="KW-1185">Reference proteome</keyword>
<dbReference type="EMBL" id="CP134050">
    <property type="protein sequence ID" value="WNC12101.1"/>
    <property type="molecule type" value="Genomic_DNA"/>
</dbReference>
<keyword evidence="8 9" id="KW-0472">Membrane</keyword>
<feature type="transmembrane region" description="Helical" evidence="9">
    <location>
        <begin position="179"/>
        <end position="199"/>
    </location>
</feature>
<dbReference type="PANTHER" id="PTHR32502:SF8">
    <property type="entry name" value="N-ACETYLGALACTOSAMINE PERMEASE IIC COMPONENT 1"/>
    <property type="match status" value="1"/>
</dbReference>
<name>A0ABY9SWI8_BREBE</name>
<evidence type="ECO:0000256" key="6">
    <source>
        <dbReference type="ARBA" id="ARBA00022692"/>
    </source>
</evidence>
<gene>
    <name evidence="10" type="ORF">RGB73_15255</name>
</gene>
<proteinExistence type="predicted"/>
<reference evidence="10 11" key="1">
    <citation type="submission" date="2023-09" db="EMBL/GenBank/DDBJ databases">
        <title>Complete Genome and Methylome dissection of Bacillus brevis NEB573 original source of BbsI restriction endonuclease.</title>
        <authorList>
            <person name="Fomenkov A."/>
            <person name="Roberts R.D."/>
        </authorList>
    </citation>
    <scope>NUCLEOTIDE SEQUENCE [LARGE SCALE GENOMIC DNA]</scope>
    <source>
        <strain evidence="10 11">NEB573</strain>
    </source>
</reference>
<feature type="transmembrane region" description="Helical" evidence="9">
    <location>
        <begin position="35"/>
        <end position="61"/>
    </location>
</feature>
<evidence type="ECO:0000256" key="7">
    <source>
        <dbReference type="ARBA" id="ARBA00022989"/>
    </source>
</evidence>
<keyword evidence="4 10" id="KW-0762">Sugar transport</keyword>
<keyword evidence="6 9" id="KW-0812">Transmembrane</keyword>
<sequence>MWLEAILVGIIAGFGILDSRILGDNMFGRPIIIGPLVGLVLGDFQTGLVVGGTLELIFIGAVQVGASSTGDVVTASALGTAFAILSHQGAAVALTLAVPVALLADRVGDLARIVNTPLIHKADRYASEGNIAGVERMHKIGFVVFFLNGFLPTFTMLMLGSPFMNALIQSLPQWLLDGLLSGALLLPSIGFALLLQMMISMKLVPFFILGFLLAAYLKLDILGVALIGLVIALVLSQYDRADEERMTV</sequence>
<evidence type="ECO:0000256" key="4">
    <source>
        <dbReference type="ARBA" id="ARBA00022597"/>
    </source>
</evidence>
<dbReference type="Pfam" id="PF03609">
    <property type="entry name" value="EII-Sor"/>
    <property type="match status" value="1"/>
</dbReference>
<keyword evidence="7 9" id="KW-1133">Transmembrane helix</keyword>
<evidence type="ECO:0000256" key="3">
    <source>
        <dbReference type="ARBA" id="ARBA00022475"/>
    </source>
</evidence>
<dbReference type="InterPro" id="IPR004700">
    <property type="entry name" value="PTS_IIC_man"/>
</dbReference>
<feature type="transmembrane region" description="Helical" evidence="9">
    <location>
        <begin position="140"/>
        <end position="159"/>
    </location>
</feature>
<dbReference type="PROSITE" id="PS51106">
    <property type="entry name" value="PTS_EIIC_TYPE_4"/>
    <property type="match status" value="1"/>
</dbReference>
<evidence type="ECO:0000313" key="11">
    <source>
        <dbReference type="Proteomes" id="UP001256827"/>
    </source>
</evidence>
<protein>
    <submittedName>
        <fullName evidence="10">PTS sugar transporter subunit IIC</fullName>
    </submittedName>
</protein>
<dbReference type="RefSeq" id="WP_310763369.1">
    <property type="nucleotide sequence ID" value="NZ_CP134050.1"/>
</dbReference>
<evidence type="ECO:0000256" key="2">
    <source>
        <dbReference type="ARBA" id="ARBA00022448"/>
    </source>
</evidence>
<organism evidence="10 11">
    <name type="scientific">Brevibacillus brevis</name>
    <name type="common">Bacillus brevis</name>
    <dbReference type="NCBI Taxonomy" id="1393"/>
    <lineage>
        <taxon>Bacteria</taxon>
        <taxon>Bacillati</taxon>
        <taxon>Bacillota</taxon>
        <taxon>Bacilli</taxon>
        <taxon>Bacillales</taxon>
        <taxon>Paenibacillaceae</taxon>
        <taxon>Brevibacillus</taxon>
    </lineage>
</organism>
<keyword evidence="2" id="KW-0813">Transport</keyword>
<feature type="transmembrane region" description="Helical" evidence="9">
    <location>
        <begin position="6"/>
        <end position="23"/>
    </location>
</feature>
<comment type="subcellular location">
    <subcellularLocation>
        <location evidence="1">Cell membrane</location>
        <topology evidence="1">Multi-pass membrane protein</topology>
    </subcellularLocation>
</comment>
<evidence type="ECO:0000256" key="9">
    <source>
        <dbReference type="SAM" id="Phobius"/>
    </source>
</evidence>
<evidence type="ECO:0000256" key="8">
    <source>
        <dbReference type="ARBA" id="ARBA00023136"/>
    </source>
</evidence>
<keyword evidence="3" id="KW-1003">Cell membrane</keyword>